<proteinExistence type="predicted"/>
<reference evidence="1" key="1">
    <citation type="journal article" date="2013" name="Environ. Microbiol.">
        <title>Microbiota from the distal guts of lean and obese adolescents exhibit partial functional redundancy besides clear differences in community structure.</title>
        <authorList>
            <person name="Ferrer M."/>
            <person name="Ruiz A."/>
            <person name="Lanza F."/>
            <person name="Haange S.B."/>
            <person name="Oberbach A."/>
            <person name="Till H."/>
            <person name="Bargiela R."/>
            <person name="Campoy C."/>
            <person name="Segura M.T."/>
            <person name="Richter M."/>
            <person name="von Bergen M."/>
            <person name="Seifert J."/>
            <person name="Suarez A."/>
        </authorList>
    </citation>
    <scope>NUCLEOTIDE SEQUENCE</scope>
</reference>
<accession>K1UUS7</accession>
<dbReference type="AlphaFoldDB" id="K1UUS7"/>
<dbReference type="GO" id="GO:0032259">
    <property type="term" value="P:methylation"/>
    <property type="evidence" value="ECO:0007669"/>
    <property type="project" value="UniProtKB-KW"/>
</dbReference>
<comment type="caution">
    <text evidence="1">The sequence shown here is derived from an EMBL/GenBank/DDBJ whole genome shotgun (WGS) entry which is preliminary data.</text>
</comment>
<name>K1UUS7_9ZZZZ</name>
<sequence>MVDTSKRDTENVPLAEDIDAYFEREVIPYNPHAWVDKSKTKVGYEIPFTRTFYEYKKIEPSGVIAASP</sequence>
<dbReference type="EMBL" id="AJWY01003415">
    <property type="protein sequence ID" value="EKC75411.1"/>
    <property type="molecule type" value="Genomic_DNA"/>
</dbReference>
<evidence type="ECO:0000313" key="1">
    <source>
        <dbReference type="EMBL" id="EKC75411.1"/>
    </source>
</evidence>
<keyword evidence="1" id="KW-0489">Methyltransferase</keyword>
<protein>
    <submittedName>
        <fullName evidence="1">Type I restriction-modification system methyltransferase subunit</fullName>
    </submittedName>
</protein>
<gene>
    <name evidence="1" type="ORF">LEA_05222</name>
</gene>
<dbReference type="GO" id="GO:0008168">
    <property type="term" value="F:methyltransferase activity"/>
    <property type="evidence" value="ECO:0007669"/>
    <property type="project" value="UniProtKB-KW"/>
</dbReference>
<keyword evidence="1" id="KW-0808">Transferase</keyword>
<organism evidence="1">
    <name type="scientific">human gut metagenome</name>
    <dbReference type="NCBI Taxonomy" id="408170"/>
    <lineage>
        <taxon>unclassified sequences</taxon>
        <taxon>metagenomes</taxon>
        <taxon>organismal metagenomes</taxon>
    </lineage>
</organism>